<dbReference type="Gene3D" id="3.90.550.50">
    <property type="match status" value="1"/>
</dbReference>
<comment type="subcellular location">
    <subcellularLocation>
        <location evidence="1">Membrane</location>
        <topology evidence="1">Single-pass type II membrane protein</topology>
    </subcellularLocation>
</comment>
<keyword evidence="10" id="KW-1185">Reference proteome</keyword>
<organism evidence="9 10">
    <name type="scientific">Pseudolycoriella hygida</name>
    <dbReference type="NCBI Taxonomy" id="35572"/>
    <lineage>
        <taxon>Eukaryota</taxon>
        <taxon>Metazoa</taxon>
        <taxon>Ecdysozoa</taxon>
        <taxon>Arthropoda</taxon>
        <taxon>Hexapoda</taxon>
        <taxon>Insecta</taxon>
        <taxon>Pterygota</taxon>
        <taxon>Neoptera</taxon>
        <taxon>Endopterygota</taxon>
        <taxon>Diptera</taxon>
        <taxon>Nematocera</taxon>
        <taxon>Sciaroidea</taxon>
        <taxon>Sciaridae</taxon>
        <taxon>Pseudolycoriella</taxon>
    </lineage>
</organism>
<evidence type="ECO:0000256" key="3">
    <source>
        <dbReference type="ARBA" id="ARBA00022679"/>
    </source>
</evidence>
<dbReference type="GO" id="GO:0016020">
    <property type="term" value="C:membrane"/>
    <property type="evidence" value="ECO:0007669"/>
    <property type="project" value="UniProtKB-SubCell"/>
</dbReference>
<keyword evidence="2" id="KW-0328">Glycosyltransferase</keyword>
<accession>A0A9Q0S3W1</accession>
<evidence type="ECO:0000259" key="8">
    <source>
        <dbReference type="Pfam" id="PF02434"/>
    </source>
</evidence>
<dbReference type="OrthoDB" id="8060515at2759"/>
<evidence type="ECO:0000256" key="6">
    <source>
        <dbReference type="ARBA" id="ARBA00022989"/>
    </source>
</evidence>
<feature type="domain" description="Fringe-like glycosyltransferase" evidence="8">
    <location>
        <begin position="5"/>
        <end position="57"/>
    </location>
</feature>
<evidence type="ECO:0000313" key="10">
    <source>
        <dbReference type="Proteomes" id="UP001151699"/>
    </source>
</evidence>
<evidence type="ECO:0000256" key="4">
    <source>
        <dbReference type="ARBA" id="ARBA00022692"/>
    </source>
</evidence>
<evidence type="ECO:0000256" key="5">
    <source>
        <dbReference type="ARBA" id="ARBA00022968"/>
    </source>
</evidence>
<dbReference type="GO" id="GO:0016757">
    <property type="term" value="F:glycosyltransferase activity"/>
    <property type="evidence" value="ECO:0007669"/>
    <property type="project" value="UniProtKB-KW"/>
</dbReference>
<name>A0A9Q0S3W1_9DIPT</name>
<sequence>MVLATWFFTDDDDKTYQEKTGGHLMNTNCSKGHFRRALCCKMSVEFDMFLESSKNFVLTRRNRRFVFVSAGDCIEWWLTPELCSDMEEDNTTGAKTEAEDVVCQLLLSLPKSFESVSTALETLSLDKLTLDFVKDRRLLGVNIKFISTNGQKHKVSSSAFATISRKDVTCFKCGRKEHYKNNNHQCKCTRETTNAAMTKSDEEEIPIQF</sequence>
<keyword evidence="5" id="KW-0735">Signal-anchor</keyword>
<gene>
    <name evidence="9" type="primary">fng_1</name>
    <name evidence="9" type="ORF">Bhyg_07486</name>
</gene>
<evidence type="ECO:0000256" key="7">
    <source>
        <dbReference type="ARBA" id="ARBA00023136"/>
    </source>
</evidence>
<comment type="caution">
    <text evidence="9">The sequence shown here is derived from an EMBL/GenBank/DDBJ whole genome shotgun (WGS) entry which is preliminary data.</text>
</comment>
<dbReference type="EMBL" id="WJQU01000002">
    <property type="protein sequence ID" value="KAJ6642535.1"/>
    <property type="molecule type" value="Genomic_DNA"/>
</dbReference>
<keyword evidence="6" id="KW-1133">Transmembrane helix</keyword>
<dbReference type="AlphaFoldDB" id="A0A9Q0S3W1"/>
<reference evidence="9" key="1">
    <citation type="submission" date="2022-07" db="EMBL/GenBank/DDBJ databases">
        <authorList>
            <person name="Trinca V."/>
            <person name="Uliana J.V.C."/>
            <person name="Torres T.T."/>
            <person name="Ward R.J."/>
            <person name="Monesi N."/>
        </authorList>
    </citation>
    <scope>NUCLEOTIDE SEQUENCE</scope>
    <source>
        <strain evidence="9">HSMRA1968</strain>
        <tissue evidence="9">Whole embryos</tissue>
    </source>
</reference>
<keyword evidence="7" id="KW-0472">Membrane</keyword>
<dbReference type="InterPro" id="IPR003378">
    <property type="entry name" value="Fringe-like_glycosylTrfase"/>
</dbReference>
<dbReference type="Proteomes" id="UP001151699">
    <property type="component" value="Chromosome B"/>
</dbReference>
<evidence type="ECO:0000256" key="1">
    <source>
        <dbReference type="ARBA" id="ARBA00004606"/>
    </source>
</evidence>
<dbReference type="Pfam" id="PF02434">
    <property type="entry name" value="Fringe"/>
    <property type="match status" value="1"/>
</dbReference>
<keyword evidence="3" id="KW-0808">Transferase</keyword>
<keyword evidence="4" id="KW-0812">Transmembrane</keyword>
<protein>
    <submittedName>
        <fullName evidence="9">Fringe glycosyltransferase</fullName>
    </submittedName>
</protein>
<evidence type="ECO:0000256" key="2">
    <source>
        <dbReference type="ARBA" id="ARBA00022676"/>
    </source>
</evidence>
<evidence type="ECO:0000313" key="9">
    <source>
        <dbReference type="EMBL" id="KAJ6642535.1"/>
    </source>
</evidence>
<proteinExistence type="predicted"/>